<sequence length="154" mass="18238">MALNKIKNLPSHILYSFPSSGWQYSLLPSSEPACYSRSSRSFVSIVRFVHSQRLRRHCVWFRLRHRTKEVLALFLFLIPLLCFSFSPHLPPLRPTHIVHSHLPLLARCRRHHAVQDLLLLFLSLNHRLSHRRRQVGYDATYHLLHYILVVDTPY</sequence>
<organism evidence="2 3">
    <name type="scientific">Fusarium solani</name>
    <name type="common">Filamentous fungus</name>
    <dbReference type="NCBI Taxonomy" id="169388"/>
    <lineage>
        <taxon>Eukaryota</taxon>
        <taxon>Fungi</taxon>
        <taxon>Dikarya</taxon>
        <taxon>Ascomycota</taxon>
        <taxon>Pezizomycotina</taxon>
        <taxon>Sordariomycetes</taxon>
        <taxon>Hypocreomycetidae</taxon>
        <taxon>Hypocreales</taxon>
        <taxon>Nectriaceae</taxon>
        <taxon>Fusarium</taxon>
        <taxon>Fusarium solani species complex</taxon>
    </lineage>
</organism>
<feature type="transmembrane region" description="Helical" evidence="1">
    <location>
        <begin position="70"/>
        <end position="89"/>
    </location>
</feature>
<dbReference type="EMBL" id="JAGTJS010000002">
    <property type="protein sequence ID" value="KAH7273905.1"/>
    <property type="molecule type" value="Genomic_DNA"/>
</dbReference>
<keyword evidence="1" id="KW-1133">Transmembrane helix</keyword>
<accession>A0A9P9L4R1</accession>
<evidence type="ECO:0000313" key="2">
    <source>
        <dbReference type="EMBL" id="KAH7273905.1"/>
    </source>
</evidence>
<name>A0A9P9L4R1_FUSSL</name>
<keyword evidence="1" id="KW-0472">Membrane</keyword>
<evidence type="ECO:0000256" key="1">
    <source>
        <dbReference type="SAM" id="Phobius"/>
    </source>
</evidence>
<evidence type="ECO:0000313" key="3">
    <source>
        <dbReference type="Proteomes" id="UP000736672"/>
    </source>
</evidence>
<dbReference type="AlphaFoldDB" id="A0A9P9L4R1"/>
<comment type="caution">
    <text evidence="2">The sequence shown here is derived from an EMBL/GenBank/DDBJ whole genome shotgun (WGS) entry which is preliminary data.</text>
</comment>
<keyword evidence="1" id="KW-0812">Transmembrane</keyword>
<keyword evidence="3" id="KW-1185">Reference proteome</keyword>
<proteinExistence type="predicted"/>
<dbReference type="Proteomes" id="UP000736672">
    <property type="component" value="Unassembled WGS sequence"/>
</dbReference>
<reference evidence="2" key="1">
    <citation type="journal article" date="2021" name="Nat. Commun.">
        <title>Genetic determinants of endophytism in the Arabidopsis root mycobiome.</title>
        <authorList>
            <person name="Mesny F."/>
            <person name="Miyauchi S."/>
            <person name="Thiergart T."/>
            <person name="Pickel B."/>
            <person name="Atanasova L."/>
            <person name="Karlsson M."/>
            <person name="Huettel B."/>
            <person name="Barry K.W."/>
            <person name="Haridas S."/>
            <person name="Chen C."/>
            <person name="Bauer D."/>
            <person name="Andreopoulos W."/>
            <person name="Pangilinan J."/>
            <person name="LaButti K."/>
            <person name="Riley R."/>
            <person name="Lipzen A."/>
            <person name="Clum A."/>
            <person name="Drula E."/>
            <person name="Henrissat B."/>
            <person name="Kohler A."/>
            <person name="Grigoriev I.V."/>
            <person name="Martin F.M."/>
            <person name="Hacquard S."/>
        </authorList>
    </citation>
    <scope>NUCLEOTIDE SEQUENCE</scope>
    <source>
        <strain evidence="2">FSSC 5 MPI-SDFR-AT-0091</strain>
    </source>
</reference>
<gene>
    <name evidence="2" type="ORF">B0J15DRAFT_113798</name>
</gene>
<protein>
    <submittedName>
        <fullName evidence="2">Uncharacterized protein</fullName>
    </submittedName>
</protein>